<gene>
    <name evidence="9" type="ORF">J2S66_001586</name>
</gene>
<comment type="subcellular location">
    <subcellularLocation>
        <location evidence="1 7">Cell membrane</location>
        <topology evidence="1 7">Multi-pass membrane protein</topology>
    </subcellularLocation>
</comment>
<feature type="transmembrane region" description="Helical" evidence="7">
    <location>
        <begin position="108"/>
        <end position="129"/>
    </location>
</feature>
<keyword evidence="10" id="KW-1185">Reference proteome</keyword>
<keyword evidence="2 7" id="KW-0813">Transport</keyword>
<feature type="transmembrane region" description="Helical" evidence="7">
    <location>
        <begin position="202"/>
        <end position="224"/>
    </location>
</feature>
<keyword evidence="9" id="KW-0762">Sugar transport</keyword>
<dbReference type="Gene3D" id="1.10.3720.10">
    <property type="entry name" value="MetI-like"/>
    <property type="match status" value="1"/>
</dbReference>
<feature type="transmembrane region" description="Helical" evidence="7">
    <location>
        <begin position="160"/>
        <end position="181"/>
    </location>
</feature>
<comment type="caution">
    <text evidence="9">The sequence shown here is derived from an EMBL/GenBank/DDBJ whole genome shotgun (WGS) entry which is preliminary data.</text>
</comment>
<dbReference type="InterPro" id="IPR051393">
    <property type="entry name" value="ABC_transporter_permease"/>
</dbReference>
<evidence type="ECO:0000256" key="1">
    <source>
        <dbReference type="ARBA" id="ARBA00004651"/>
    </source>
</evidence>
<evidence type="ECO:0000256" key="6">
    <source>
        <dbReference type="ARBA" id="ARBA00023136"/>
    </source>
</evidence>
<evidence type="ECO:0000256" key="5">
    <source>
        <dbReference type="ARBA" id="ARBA00022989"/>
    </source>
</evidence>
<comment type="similarity">
    <text evidence="7">Belongs to the binding-protein-dependent transport system permease family.</text>
</comment>
<evidence type="ECO:0000256" key="3">
    <source>
        <dbReference type="ARBA" id="ARBA00022475"/>
    </source>
</evidence>
<organism evidence="9 10">
    <name type="scientific">Saccharothrix longispora</name>
    <dbReference type="NCBI Taxonomy" id="33920"/>
    <lineage>
        <taxon>Bacteria</taxon>
        <taxon>Bacillati</taxon>
        <taxon>Actinomycetota</taxon>
        <taxon>Actinomycetes</taxon>
        <taxon>Pseudonocardiales</taxon>
        <taxon>Pseudonocardiaceae</taxon>
        <taxon>Saccharothrix</taxon>
    </lineage>
</organism>
<name>A0ABU1PRD1_9PSEU</name>
<feature type="transmembrane region" description="Helical" evidence="7">
    <location>
        <begin position="75"/>
        <end position="96"/>
    </location>
</feature>
<feature type="domain" description="ABC transmembrane type-1" evidence="8">
    <location>
        <begin position="71"/>
        <end position="288"/>
    </location>
</feature>
<dbReference type="Pfam" id="PF00528">
    <property type="entry name" value="BPD_transp_1"/>
    <property type="match status" value="1"/>
</dbReference>
<dbReference type="Proteomes" id="UP001268819">
    <property type="component" value="Unassembled WGS sequence"/>
</dbReference>
<reference evidence="9 10" key="1">
    <citation type="submission" date="2023-07" db="EMBL/GenBank/DDBJ databases">
        <title>Sequencing the genomes of 1000 actinobacteria strains.</title>
        <authorList>
            <person name="Klenk H.-P."/>
        </authorList>
    </citation>
    <scope>NUCLEOTIDE SEQUENCE [LARGE SCALE GENOMIC DNA]</scope>
    <source>
        <strain evidence="9 10">DSM 43749</strain>
    </source>
</reference>
<evidence type="ECO:0000256" key="2">
    <source>
        <dbReference type="ARBA" id="ARBA00022448"/>
    </source>
</evidence>
<keyword evidence="5 7" id="KW-1133">Transmembrane helix</keyword>
<keyword evidence="3" id="KW-1003">Cell membrane</keyword>
<dbReference type="PANTHER" id="PTHR30193:SF1">
    <property type="entry name" value="ABC TRANSPORTER PERMEASE PROTEIN YESP-RELATED"/>
    <property type="match status" value="1"/>
</dbReference>
<dbReference type="RefSeq" id="WP_310305671.1">
    <property type="nucleotide sequence ID" value="NZ_BAAAXB010000001.1"/>
</dbReference>
<keyword evidence="6 7" id="KW-0472">Membrane</keyword>
<dbReference type="PANTHER" id="PTHR30193">
    <property type="entry name" value="ABC TRANSPORTER PERMEASE PROTEIN"/>
    <property type="match status" value="1"/>
</dbReference>
<dbReference type="InterPro" id="IPR035906">
    <property type="entry name" value="MetI-like_sf"/>
</dbReference>
<proteinExistence type="inferred from homology"/>
<dbReference type="SUPFAM" id="SSF160964">
    <property type="entry name" value="MalF N-terminal region-like"/>
    <property type="match status" value="1"/>
</dbReference>
<evidence type="ECO:0000313" key="9">
    <source>
        <dbReference type="EMBL" id="MDR6593202.1"/>
    </source>
</evidence>
<evidence type="ECO:0000313" key="10">
    <source>
        <dbReference type="Proteomes" id="UP001268819"/>
    </source>
</evidence>
<dbReference type="InterPro" id="IPR000515">
    <property type="entry name" value="MetI-like"/>
</dbReference>
<evidence type="ECO:0000256" key="7">
    <source>
        <dbReference type="RuleBase" id="RU363032"/>
    </source>
</evidence>
<accession>A0ABU1PRD1</accession>
<dbReference type="PROSITE" id="PS50928">
    <property type="entry name" value="ABC_TM1"/>
    <property type="match status" value="1"/>
</dbReference>
<keyword evidence="4 7" id="KW-0812">Transmembrane</keyword>
<evidence type="ECO:0000256" key="4">
    <source>
        <dbReference type="ARBA" id="ARBA00022692"/>
    </source>
</evidence>
<sequence length="303" mass="33666">MAARSVTSREARAGWLFLLPWIVGFLAFTAGPMLYSLWLSLTHYDMLKPPTYVGLENYREAVADERVGTAMWNTVFFTVLHVPAQIALALGLASLLRRAGRTAGFFRTIVYLPVMTPPVALAALFLLLLNGQNGAVNEFLSWFGFTGPNWTTDPAWIKPGLVVMGLWTVGSTAVLYLAALTRVPLERYEAARLDGASPWRQFWHVTLPGISGTVYFTVVVNTIASLQVFTEAYAMYFGARAKQSAEGDAALFYVIHLFQEAFGSLRMGYASALAWFLFAVIAVVTFVQVRMSRRYVHNEGERP</sequence>
<dbReference type="CDD" id="cd06261">
    <property type="entry name" value="TM_PBP2"/>
    <property type="match status" value="1"/>
</dbReference>
<feature type="transmembrane region" description="Helical" evidence="7">
    <location>
        <begin position="267"/>
        <end position="287"/>
    </location>
</feature>
<dbReference type="EMBL" id="JAVDSG010000001">
    <property type="protein sequence ID" value="MDR6593202.1"/>
    <property type="molecule type" value="Genomic_DNA"/>
</dbReference>
<dbReference type="SUPFAM" id="SSF161098">
    <property type="entry name" value="MetI-like"/>
    <property type="match status" value="1"/>
</dbReference>
<protein>
    <submittedName>
        <fullName evidence="9">Multiple sugar transport system permease protein</fullName>
    </submittedName>
</protein>
<evidence type="ECO:0000259" key="8">
    <source>
        <dbReference type="PROSITE" id="PS50928"/>
    </source>
</evidence>
<feature type="transmembrane region" description="Helical" evidence="7">
    <location>
        <begin position="12"/>
        <end position="38"/>
    </location>
</feature>